<dbReference type="Pfam" id="PF10551">
    <property type="entry name" value="MULE"/>
    <property type="match status" value="1"/>
</dbReference>
<accession>A0A9R1VMV9</accession>
<evidence type="ECO:0000259" key="1">
    <source>
        <dbReference type="Pfam" id="PF10551"/>
    </source>
</evidence>
<dbReference type="Pfam" id="PF08731">
    <property type="entry name" value="AFT"/>
    <property type="match status" value="1"/>
</dbReference>
<comment type="caution">
    <text evidence="2">The sequence shown here is derived from an EMBL/GenBank/DDBJ whole genome shotgun (WGS) entry which is preliminary data.</text>
</comment>
<dbReference type="PANTHER" id="PTHR31569">
    <property type="entry name" value="SWIM-TYPE DOMAIN-CONTAINING PROTEIN"/>
    <property type="match status" value="1"/>
</dbReference>
<dbReference type="GO" id="GO:0045944">
    <property type="term" value="P:positive regulation of transcription by RNA polymerase II"/>
    <property type="evidence" value="ECO:0007669"/>
    <property type="project" value="InterPro"/>
</dbReference>
<sequence length="810" mass="93981">MVKKMENISEFSTDQVFRSRGDLMMWVQNVARSQGYVIVTKRSKAITKDFIYKIVLGCDLGGVARNKDAQTKKINCPFKLIGNYLKAHDGWKLRVVRNEHNHEPSMYMEGHPFAMRFSDKEARLVQDLTELDVKPRNILPTLKAQNQNNVSSLRTIYNFVQKLGRSRREDVASIPYVVLMDATYKTNKYNLPFLEIVGVTSTNKTFSIAFAFMHNEKTSNYIWPLTCLKLTINDSFCPRVIVTDRDLALMKACGDVFPQSNHLLCRWHIFNDITKHCRQRIKPQKTWNSFHLKWTKLVESPTLNAYMQNYADLQTLLFEHADVFDYLYTVWLGKYAERFVSLWTDKHVSFGNSTTNRVESQHAKLKKHLESGKCDLDKFIRVIEKVVQSQETTIKETFTRCIITYMPRFKDQIFEVLRKRVSVHAMDKILEELHRSKRFVPTPENCGCQLRTCFGLPCAHEFVMYVGTGSPIPLDSVDAFWRKLDLTPSISVEYGDLNVDHRMQRFKEIYNIQPDHIKYNYLRRMEEITDPSTNLINEPSEPPWYSSSFMDLNDDPARHSSFVMGSYEEPIGQCSYNINLNEEPICQCSYNIDLNDEPLGQCSYQTDMNEDPIGQCSYKIDLNEEPPLGHNSLLDEIPSIFHPYITHIQNVLGDGNCGFRSVAVCLGYGEDQWLYIRQQLLDELFCSYDDYTRFFVGCDEVVTSLSFFTKNESAPTEHWMLMPETGILIANRFGVIVQFLTTEGPITFFPLWRGPREFQNHRVLTFALVYTNHCVMVQLEGEYPMPPIAALWIRNKARQQPNGKLCISHG</sequence>
<name>A0A9R1VMV9_LACSA</name>
<dbReference type="InterPro" id="IPR052579">
    <property type="entry name" value="Zinc_finger_SWIM"/>
</dbReference>
<evidence type="ECO:0000313" key="3">
    <source>
        <dbReference type="Proteomes" id="UP000235145"/>
    </source>
</evidence>
<dbReference type="EMBL" id="NBSK02000004">
    <property type="protein sequence ID" value="KAJ0209266.1"/>
    <property type="molecule type" value="Genomic_DNA"/>
</dbReference>
<dbReference type="Proteomes" id="UP000235145">
    <property type="component" value="Unassembled WGS sequence"/>
</dbReference>
<dbReference type="AlphaFoldDB" id="A0A9R1VMV9"/>
<dbReference type="GO" id="GO:0010106">
    <property type="term" value="P:cellular response to iron ion starvation"/>
    <property type="evidence" value="ECO:0007669"/>
    <property type="project" value="InterPro"/>
</dbReference>
<gene>
    <name evidence="2" type="ORF">LSAT_V11C400199220</name>
</gene>
<protein>
    <recommendedName>
        <fullName evidence="1">MULE transposase domain-containing protein</fullName>
    </recommendedName>
</protein>
<dbReference type="PANTHER" id="PTHR31569:SF4">
    <property type="entry name" value="SWIM-TYPE DOMAIN-CONTAINING PROTEIN"/>
    <property type="match status" value="1"/>
</dbReference>
<dbReference type="GO" id="GO:0000981">
    <property type="term" value="F:DNA-binding transcription factor activity, RNA polymerase II-specific"/>
    <property type="evidence" value="ECO:0007669"/>
    <property type="project" value="InterPro"/>
</dbReference>
<evidence type="ECO:0000313" key="2">
    <source>
        <dbReference type="EMBL" id="KAJ0209266.1"/>
    </source>
</evidence>
<proteinExistence type="predicted"/>
<reference evidence="2 3" key="1">
    <citation type="journal article" date="2017" name="Nat. Commun.">
        <title>Genome assembly with in vitro proximity ligation data and whole-genome triplication in lettuce.</title>
        <authorList>
            <person name="Reyes-Chin-Wo S."/>
            <person name="Wang Z."/>
            <person name="Yang X."/>
            <person name="Kozik A."/>
            <person name="Arikit S."/>
            <person name="Song C."/>
            <person name="Xia L."/>
            <person name="Froenicke L."/>
            <person name="Lavelle D.O."/>
            <person name="Truco M.J."/>
            <person name="Xia R."/>
            <person name="Zhu S."/>
            <person name="Xu C."/>
            <person name="Xu H."/>
            <person name="Xu X."/>
            <person name="Cox K."/>
            <person name="Korf I."/>
            <person name="Meyers B.C."/>
            <person name="Michelmore R.W."/>
        </authorList>
    </citation>
    <scope>NUCLEOTIDE SEQUENCE [LARGE SCALE GENOMIC DNA]</scope>
    <source>
        <strain evidence="3">cv. Salinas</strain>
        <tissue evidence="2">Seedlings</tissue>
    </source>
</reference>
<dbReference type="CDD" id="cd22744">
    <property type="entry name" value="OTU"/>
    <property type="match status" value="1"/>
</dbReference>
<keyword evidence="3" id="KW-1185">Reference proteome</keyword>
<dbReference type="InterPro" id="IPR014842">
    <property type="entry name" value="AFT"/>
</dbReference>
<dbReference type="InterPro" id="IPR018289">
    <property type="entry name" value="MULE_transposase_dom"/>
</dbReference>
<feature type="domain" description="MULE transposase" evidence="1">
    <location>
        <begin position="177"/>
        <end position="271"/>
    </location>
</feature>
<organism evidence="2 3">
    <name type="scientific">Lactuca sativa</name>
    <name type="common">Garden lettuce</name>
    <dbReference type="NCBI Taxonomy" id="4236"/>
    <lineage>
        <taxon>Eukaryota</taxon>
        <taxon>Viridiplantae</taxon>
        <taxon>Streptophyta</taxon>
        <taxon>Embryophyta</taxon>
        <taxon>Tracheophyta</taxon>
        <taxon>Spermatophyta</taxon>
        <taxon>Magnoliopsida</taxon>
        <taxon>eudicotyledons</taxon>
        <taxon>Gunneridae</taxon>
        <taxon>Pentapetalae</taxon>
        <taxon>asterids</taxon>
        <taxon>campanulids</taxon>
        <taxon>Asterales</taxon>
        <taxon>Asteraceae</taxon>
        <taxon>Cichorioideae</taxon>
        <taxon>Cichorieae</taxon>
        <taxon>Lactucinae</taxon>
        <taxon>Lactuca</taxon>
    </lineage>
</organism>